<gene>
    <name evidence="12" type="primary">SPL13B</name>
    <name evidence="12" type="ORF">SDJN03_21105</name>
</gene>
<feature type="region of interest" description="Disordered" evidence="10">
    <location>
        <begin position="1"/>
        <end position="61"/>
    </location>
</feature>
<proteinExistence type="predicted"/>
<dbReference type="GO" id="GO:0005634">
    <property type="term" value="C:nucleus"/>
    <property type="evidence" value="ECO:0007669"/>
    <property type="project" value="UniProtKB-SubCell"/>
</dbReference>
<feature type="non-terminal residue" evidence="12">
    <location>
        <position position="1"/>
    </location>
</feature>
<dbReference type="PANTHER" id="PTHR31251">
    <property type="entry name" value="SQUAMOSA PROMOTER-BINDING-LIKE PROTEIN 4"/>
    <property type="match status" value="1"/>
</dbReference>
<feature type="compositionally biased region" description="Polar residues" evidence="10">
    <location>
        <begin position="207"/>
        <end position="218"/>
    </location>
</feature>
<dbReference type="GO" id="GO:0003677">
    <property type="term" value="F:DNA binding"/>
    <property type="evidence" value="ECO:0007669"/>
    <property type="project" value="UniProtKB-KW"/>
</dbReference>
<evidence type="ECO:0000259" key="11">
    <source>
        <dbReference type="PROSITE" id="PS51141"/>
    </source>
</evidence>
<feature type="domain" description="SBP-type" evidence="11">
    <location>
        <begin position="67"/>
        <end position="144"/>
    </location>
</feature>
<comment type="subcellular location">
    <subcellularLocation>
        <location evidence="1">Nucleus</location>
    </subcellularLocation>
</comment>
<evidence type="ECO:0000313" key="12">
    <source>
        <dbReference type="EMBL" id="KAG6581103.1"/>
    </source>
</evidence>
<protein>
    <submittedName>
        <fullName evidence="12">Squamosa promoter-binding-like protein 13B</fullName>
    </submittedName>
</protein>
<dbReference type="InterPro" id="IPR044817">
    <property type="entry name" value="SBP-like"/>
</dbReference>
<evidence type="ECO:0000256" key="5">
    <source>
        <dbReference type="ARBA" id="ARBA00023015"/>
    </source>
</evidence>
<evidence type="ECO:0000256" key="4">
    <source>
        <dbReference type="ARBA" id="ARBA00022833"/>
    </source>
</evidence>
<dbReference type="Pfam" id="PF03110">
    <property type="entry name" value="SBP"/>
    <property type="match status" value="1"/>
</dbReference>
<evidence type="ECO:0000256" key="3">
    <source>
        <dbReference type="ARBA" id="ARBA00022771"/>
    </source>
</evidence>
<keyword evidence="2" id="KW-0479">Metal-binding</keyword>
<dbReference type="PANTHER" id="PTHR31251:SF207">
    <property type="entry name" value="SQUAMOSA PROMOTER-BINDING-LIKE PROTEIN 13A-RELATED"/>
    <property type="match status" value="1"/>
</dbReference>
<evidence type="ECO:0000256" key="8">
    <source>
        <dbReference type="ARBA" id="ARBA00023242"/>
    </source>
</evidence>
<evidence type="ECO:0000313" key="13">
    <source>
        <dbReference type="Proteomes" id="UP000685013"/>
    </source>
</evidence>
<dbReference type="PROSITE" id="PS51141">
    <property type="entry name" value="ZF_SBP"/>
    <property type="match status" value="1"/>
</dbReference>
<evidence type="ECO:0000256" key="2">
    <source>
        <dbReference type="ARBA" id="ARBA00022723"/>
    </source>
</evidence>
<feature type="compositionally biased region" description="Low complexity" evidence="10">
    <location>
        <begin position="43"/>
        <end position="56"/>
    </location>
</feature>
<keyword evidence="13" id="KW-1185">Reference proteome</keyword>
<evidence type="ECO:0000256" key="7">
    <source>
        <dbReference type="ARBA" id="ARBA00023163"/>
    </source>
</evidence>
<accession>A0AAV6MH47</accession>
<keyword evidence="6" id="KW-0238">DNA-binding</keyword>
<evidence type="ECO:0000256" key="10">
    <source>
        <dbReference type="SAM" id="MobiDB-lite"/>
    </source>
</evidence>
<comment type="caution">
    <text evidence="12">The sequence shown here is derived from an EMBL/GenBank/DDBJ whole genome shotgun (WGS) entry which is preliminary data.</text>
</comment>
<dbReference type="AlphaFoldDB" id="A0AAV6MH47"/>
<organism evidence="12 13">
    <name type="scientific">Cucurbita argyrosperma subsp. sororia</name>
    <dbReference type="NCBI Taxonomy" id="37648"/>
    <lineage>
        <taxon>Eukaryota</taxon>
        <taxon>Viridiplantae</taxon>
        <taxon>Streptophyta</taxon>
        <taxon>Embryophyta</taxon>
        <taxon>Tracheophyta</taxon>
        <taxon>Spermatophyta</taxon>
        <taxon>Magnoliopsida</taxon>
        <taxon>eudicotyledons</taxon>
        <taxon>Gunneridae</taxon>
        <taxon>Pentapetalae</taxon>
        <taxon>rosids</taxon>
        <taxon>fabids</taxon>
        <taxon>Cucurbitales</taxon>
        <taxon>Cucurbitaceae</taxon>
        <taxon>Cucurbiteae</taxon>
        <taxon>Cucurbita</taxon>
    </lineage>
</organism>
<dbReference type="InterPro" id="IPR004333">
    <property type="entry name" value="SBP_dom"/>
</dbReference>
<evidence type="ECO:0000256" key="9">
    <source>
        <dbReference type="PROSITE-ProRule" id="PRU00470"/>
    </source>
</evidence>
<feature type="region of interest" description="Disordered" evidence="10">
    <location>
        <begin position="180"/>
        <end position="218"/>
    </location>
</feature>
<keyword evidence="3 9" id="KW-0863">Zinc-finger</keyword>
<feature type="compositionally biased region" description="Polar residues" evidence="10">
    <location>
        <begin position="190"/>
        <end position="199"/>
    </location>
</feature>
<reference evidence="12 13" key="1">
    <citation type="journal article" date="2021" name="Hortic Res">
        <title>The domestication of Cucurbita argyrosperma as revealed by the genome of its wild relative.</title>
        <authorList>
            <person name="Barrera-Redondo J."/>
            <person name="Sanchez-de la Vega G."/>
            <person name="Aguirre-Liguori J.A."/>
            <person name="Castellanos-Morales G."/>
            <person name="Gutierrez-Guerrero Y.T."/>
            <person name="Aguirre-Dugua X."/>
            <person name="Aguirre-Planter E."/>
            <person name="Tenaillon M.I."/>
            <person name="Lira-Saade R."/>
            <person name="Eguiarte L.E."/>
        </authorList>
    </citation>
    <scope>NUCLEOTIDE SEQUENCE [LARGE SCALE GENOMIC DNA]</scope>
    <source>
        <strain evidence="12">JBR-2021</strain>
    </source>
</reference>
<feature type="compositionally biased region" description="Polar residues" evidence="10">
    <location>
        <begin position="26"/>
        <end position="38"/>
    </location>
</feature>
<keyword evidence="8" id="KW-0539">Nucleus</keyword>
<dbReference type="GO" id="GO:0008270">
    <property type="term" value="F:zinc ion binding"/>
    <property type="evidence" value="ECO:0007669"/>
    <property type="project" value="UniProtKB-KW"/>
</dbReference>
<keyword evidence="7" id="KW-0804">Transcription</keyword>
<keyword evidence="5" id="KW-0805">Transcription regulation</keyword>
<dbReference type="FunFam" id="4.10.1100.10:FF:000001">
    <property type="entry name" value="Squamosa promoter-binding-like protein 14"/>
    <property type="match status" value="1"/>
</dbReference>
<evidence type="ECO:0000256" key="1">
    <source>
        <dbReference type="ARBA" id="ARBA00004123"/>
    </source>
</evidence>
<dbReference type="EMBL" id="JAGKQH010000014">
    <property type="protein sequence ID" value="KAG6581103.1"/>
    <property type="molecule type" value="Genomic_DNA"/>
</dbReference>
<evidence type="ECO:0000256" key="6">
    <source>
        <dbReference type="ARBA" id="ARBA00023125"/>
    </source>
</evidence>
<keyword evidence="4" id="KW-0862">Zinc</keyword>
<name>A0AAV6MH47_9ROSI</name>
<dbReference type="Proteomes" id="UP000685013">
    <property type="component" value="Chromosome 14"/>
</dbReference>
<sequence length="309" mass="34377">MDWGWGTLSGKPTFREKNHTPPPPTSFSDSIGSSNNNEEPILEGSSQESSSSNGSSKRTRILQGTQNQSCLVDGCDSDLKNCKEYHRRHRVCDSHSKTPVVMVRGEEKRFCQQCSRFHPLGEFDEVKRSCRKRLDGHNRRRRKPQPESLFMSSRDFLSNCKGPIVLQFSNQQIHVPDEHAMEEEEEETTKSCPFSSTKMGQGKGSEVGSQKQAVPTNTSPVDSGCALYLLSSHPDAGLSSLVQSHLSLPVHTPETELHFSSLSDFSASFGSKDKPVCETNLDNGLELEMEASDGLFQSEAPHKFPISWE</sequence>